<dbReference type="PROSITE" id="PS51257">
    <property type="entry name" value="PROKAR_LIPOPROTEIN"/>
    <property type="match status" value="1"/>
</dbReference>
<dbReference type="RefSeq" id="WP_367919347.1">
    <property type="nucleotide sequence ID" value="NZ_BAABAC010000022.1"/>
</dbReference>
<reference evidence="2" key="1">
    <citation type="journal article" date="2019" name="Int. J. Syst. Evol. Microbiol.">
        <title>The Global Catalogue of Microorganisms (GCM) 10K type strain sequencing project: providing services to taxonomists for standard genome sequencing and annotation.</title>
        <authorList>
            <consortium name="The Broad Institute Genomics Platform"/>
            <consortium name="The Broad Institute Genome Sequencing Center for Infectious Disease"/>
            <person name="Wu L."/>
            <person name="Ma J."/>
        </authorList>
    </citation>
    <scope>NUCLEOTIDE SEQUENCE [LARGE SCALE GENOMIC DNA]</scope>
    <source>
        <strain evidence="2">CCUG 52478</strain>
    </source>
</reference>
<dbReference type="Proteomes" id="UP001597229">
    <property type="component" value="Unassembled WGS sequence"/>
</dbReference>
<organism evidence="1 2">
    <name type="scientific">Nocardioides ginsengisoli</name>
    <dbReference type="NCBI Taxonomy" id="363868"/>
    <lineage>
        <taxon>Bacteria</taxon>
        <taxon>Bacillati</taxon>
        <taxon>Actinomycetota</taxon>
        <taxon>Actinomycetes</taxon>
        <taxon>Propionibacteriales</taxon>
        <taxon>Nocardioidaceae</taxon>
        <taxon>Nocardioides</taxon>
    </lineage>
</organism>
<dbReference type="EMBL" id="JBHTLX010000012">
    <property type="protein sequence ID" value="MFD1248155.1"/>
    <property type="molecule type" value="Genomic_DNA"/>
</dbReference>
<evidence type="ECO:0000313" key="2">
    <source>
        <dbReference type="Proteomes" id="UP001597229"/>
    </source>
</evidence>
<sequence>MPLRRSLARSVAGAVVGLVLLAGCDAGPRAGAPHPGAEPGPSTASDVTTDCLATGSLDTVAGINRFVTGVRGGGAFAGGDVGASVQLQDGRRLFVFGDTLRAPTYQGQQFVRNSMLVFAPGCSRVVLPAADGGAVIPDRPDGVGYWPMSIARIERYGVDLVGVGVQRVRARGKGVFDFEILGPSMALFRVPRGGVPQLVTVRDLGPDHVDPEQPMWGAAAVVRGGWVYLFGTARRRDARIEGFSLRVARVRPASLAHRADWRFWDGARWSRRERTAAVLVPSRGGVSQTLSVFRSGGSWYALSKRDEVLGSDLTLWRAPRITGPYVALPPAAHIPSDAATGTLRYLPLAHPDLLPVPGTVVVSYSENNTDFQQVREDPRRYRPRFLRIRLPR</sequence>
<accession>A0ABW3VZC4</accession>
<proteinExistence type="predicted"/>
<evidence type="ECO:0008006" key="3">
    <source>
        <dbReference type="Google" id="ProtNLM"/>
    </source>
</evidence>
<evidence type="ECO:0000313" key="1">
    <source>
        <dbReference type="EMBL" id="MFD1248155.1"/>
    </source>
</evidence>
<name>A0ABW3VZC4_9ACTN</name>
<gene>
    <name evidence="1" type="ORF">ACFQ3F_10180</name>
</gene>
<keyword evidence="2" id="KW-1185">Reference proteome</keyword>
<protein>
    <recommendedName>
        <fullName evidence="3">DUF4185 domain-containing protein</fullName>
    </recommendedName>
</protein>
<comment type="caution">
    <text evidence="1">The sequence shown here is derived from an EMBL/GenBank/DDBJ whole genome shotgun (WGS) entry which is preliminary data.</text>
</comment>